<dbReference type="GO" id="GO:0003700">
    <property type="term" value="F:DNA-binding transcription factor activity"/>
    <property type="evidence" value="ECO:0007669"/>
    <property type="project" value="TreeGrafter"/>
</dbReference>
<protein>
    <submittedName>
        <fullName evidence="4">TetR family transcriptional regulator</fullName>
    </submittedName>
</protein>
<dbReference type="InterPro" id="IPR009057">
    <property type="entry name" value="Homeodomain-like_sf"/>
</dbReference>
<dbReference type="GO" id="GO:0000976">
    <property type="term" value="F:transcription cis-regulatory region binding"/>
    <property type="evidence" value="ECO:0007669"/>
    <property type="project" value="TreeGrafter"/>
</dbReference>
<dbReference type="PANTHER" id="PTHR30055:SF234">
    <property type="entry name" value="HTH-TYPE TRANSCRIPTIONAL REGULATOR BETI"/>
    <property type="match status" value="1"/>
</dbReference>
<organism evidence="4 5">
    <name type="scientific">Thermobifida halotolerans</name>
    <dbReference type="NCBI Taxonomy" id="483545"/>
    <lineage>
        <taxon>Bacteria</taxon>
        <taxon>Bacillati</taxon>
        <taxon>Actinomycetota</taxon>
        <taxon>Actinomycetes</taxon>
        <taxon>Streptosporangiales</taxon>
        <taxon>Nocardiopsidaceae</taxon>
        <taxon>Thermobifida</taxon>
    </lineage>
</organism>
<keyword evidence="1" id="KW-0805">Transcription regulation</keyword>
<name>A0A399FU06_9ACTN</name>
<proteinExistence type="predicted"/>
<dbReference type="PROSITE" id="PS50977">
    <property type="entry name" value="HTH_TETR_2"/>
    <property type="match status" value="1"/>
</dbReference>
<dbReference type="AlphaFoldDB" id="A0A399FU06"/>
<evidence type="ECO:0000256" key="1">
    <source>
        <dbReference type="ARBA" id="ARBA00023015"/>
    </source>
</evidence>
<keyword evidence="2" id="KW-0238">DNA-binding</keyword>
<evidence type="ECO:0000256" key="2">
    <source>
        <dbReference type="ARBA" id="ARBA00023125"/>
    </source>
</evidence>
<evidence type="ECO:0000256" key="3">
    <source>
        <dbReference type="ARBA" id="ARBA00023163"/>
    </source>
</evidence>
<dbReference type="PANTHER" id="PTHR30055">
    <property type="entry name" value="HTH-TYPE TRANSCRIPTIONAL REGULATOR RUTR"/>
    <property type="match status" value="1"/>
</dbReference>
<dbReference type="InterPro" id="IPR041347">
    <property type="entry name" value="MftR_C"/>
</dbReference>
<reference evidence="4" key="1">
    <citation type="submission" date="2020-10" db="EMBL/GenBank/DDBJ databases">
        <title>De novo genome project of the cellulose decomposer Thermobifida halotolerans type strain.</title>
        <authorList>
            <person name="Nagy I."/>
            <person name="Horvath B."/>
            <person name="Kukolya J."/>
            <person name="Nagy I."/>
            <person name="Orsini M."/>
        </authorList>
    </citation>
    <scope>NUCLEOTIDE SEQUENCE</scope>
    <source>
        <strain evidence="4">DSM 44931</strain>
    </source>
</reference>
<keyword evidence="3" id="KW-0804">Transcription</keyword>
<keyword evidence="5" id="KW-1185">Reference proteome</keyword>
<accession>A0A399FU06</accession>
<dbReference type="InterPro" id="IPR001647">
    <property type="entry name" value="HTH_TetR"/>
</dbReference>
<dbReference type="PRINTS" id="PR00455">
    <property type="entry name" value="HTHTETR"/>
</dbReference>
<dbReference type="KEGG" id="thao:NI17_019985"/>
<dbReference type="InterPro" id="IPR050109">
    <property type="entry name" value="HTH-type_TetR-like_transc_reg"/>
</dbReference>
<dbReference type="SUPFAM" id="SSF46689">
    <property type="entry name" value="Homeodomain-like"/>
    <property type="match status" value="1"/>
</dbReference>
<evidence type="ECO:0000313" key="4">
    <source>
        <dbReference type="EMBL" id="UOE19015.1"/>
    </source>
</evidence>
<evidence type="ECO:0000313" key="5">
    <source>
        <dbReference type="Proteomes" id="UP000265719"/>
    </source>
</evidence>
<gene>
    <name evidence="4" type="ORF">NI17_019985</name>
</gene>
<sequence length="202" mass="22453">MVVSVNRRTEKKARTRRSLQEAAFRLFLEQGYEGTTVARIAEEAGVSHMTFFRHFPTKEDVVLQDEYDPMLEELVRAQPADAPPLDRVRAAVRIGFGEVYARDRESLLRRCRLILGVPVLRARIADSMASSRTAFERGLSAPEEYDDPPLWARAVAAACTAALAVAVVRWAEDDGDTELPDLVDEVFDALSASPAPVQGKRP</sequence>
<dbReference type="Pfam" id="PF17754">
    <property type="entry name" value="TetR_C_14"/>
    <property type="match status" value="1"/>
</dbReference>
<dbReference type="Gene3D" id="1.10.10.60">
    <property type="entry name" value="Homeodomain-like"/>
    <property type="match status" value="1"/>
</dbReference>
<dbReference type="Gene3D" id="1.10.357.10">
    <property type="entry name" value="Tetracycline Repressor, domain 2"/>
    <property type="match status" value="1"/>
</dbReference>
<dbReference type="Pfam" id="PF00440">
    <property type="entry name" value="TetR_N"/>
    <property type="match status" value="1"/>
</dbReference>
<dbReference type="EMBL" id="CP063196">
    <property type="protein sequence ID" value="UOE19015.1"/>
    <property type="molecule type" value="Genomic_DNA"/>
</dbReference>
<dbReference type="Proteomes" id="UP000265719">
    <property type="component" value="Chromosome"/>
</dbReference>